<dbReference type="InterPro" id="IPR000700">
    <property type="entry name" value="PAS-assoc_C"/>
</dbReference>
<gene>
    <name evidence="3" type="ORF">UT41_C0001G0334</name>
</gene>
<dbReference type="PROSITE" id="PS50113">
    <property type="entry name" value="PAC"/>
    <property type="match status" value="1"/>
</dbReference>
<dbReference type="NCBIfam" id="TIGR00229">
    <property type="entry name" value="sensory_box"/>
    <property type="match status" value="2"/>
</dbReference>
<feature type="domain" description="PAS" evidence="1">
    <location>
        <begin position="23"/>
        <end position="89"/>
    </location>
</feature>
<accession>A0A0G0QQZ0</accession>
<evidence type="ECO:0000259" key="2">
    <source>
        <dbReference type="PROSITE" id="PS50113"/>
    </source>
</evidence>
<dbReference type="PROSITE" id="PS50112">
    <property type="entry name" value="PAS"/>
    <property type="match status" value="2"/>
</dbReference>
<sequence>MEQESIKQSTVIKDFLEKGVVAKQYLDVVRVMICVIDPAGIVLSINKRGFDILGYPEEAVLGVNWIDNFVTKEHQEKVREVVAQLAVGNIAPFQYYENDIIDAQGIVHNIAFHNEVLRDDGGLVVGILFAGEDITHHKKLEKKLSEQANILEAIGEHLPIGYAVNTISDGKIVVMNKKFEDIYGWPLSVISNVDLFFENVYPDPEFRKKISEQVRADMMSADPRRMIWEHIPITRQSGETAIITAQNIPLYENNLMISTVWDVTRQVHIEKALRESEQLKRSILDNLTELVFVKDNDGRFVAANEAFLVFTGRTLEGLVGKNDFDLFDKENAGKYIRDDKEVMETRKNKAINETSVNAAGEVVQCETTKVPFLINGEVNGIIGVVRIVSSLSK</sequence>
<dbReference type="EMBL" id="LBWR01000001">
    <property type="protein sequence ID" value="KKR12790.1"/>
    <property type="molecule type" value="Genomic_DNA"/>
</dbReference>
<dbReference type="PANTHER" id="PTHR44757">
    <property type="entry name" value="DIGUANYLATE CYCLASE DGCP"/>
    <property type="match status" value="1"/>
</dbReference>
<feature type="domain" description="PAS" evidence="1">
    <location>
        <begin position="276"/>
        <end position="346"/>
    </location>
</feature>
<proteinExistence type="predicted"/>
<dbReference type="InterPro" id="IPR035965">
    <property type="entry name" value="PAS-like_dom_sf"/>
</dbReference>
<dbReference type="Pfam" id="PF00989">
    <property type="entry name" value="PAS"/>
    <property type="match status" value="1"/>
</dbReference>
<feature type="domain" description="PAC" evidence="2">
    <location>
        <begin position="94"/>
        <end position="146"/>
    </location>
</feature>
<dbReference type="CDD" id="cd00130">
    <property type="entry name" value="PAS"/>
    <property type="match status" value="2"/>
</dbReference>
<dbReference type="Gene3D" id="3.30.450.20">
    <property type="entry name" value="PAS domain"/>
    <property type="match status" value="3"/>
</dbReference>
<organism evidence="3 4">
    <name type="scientific">Candidatus Wolfebacteria bacterium GW2011_GWC2_39_22</name>
    <dbReference type="NCBI Taxonomy" id="1619013"/>
    <lineage>
        <taxon>Bacteria</taxon>
        <taxon>Candidatus Wolfeibacteriota</taxon>
    </lineage>
</organism>
<dbReference type="SUPFAM" id="SSF55785">
    <property type="entry name" value="PYP-like sensor domain (PAS domain)"/>
    <property type="match status" value="3"/>
</dbReference>
<protein>
    <submittedName>
        <fullName evidence="3">PAS domain-containing protein</fullName>
    </submittedName>
</protein>
<dbReference type="InterPro" id="IPR013656">
    <property type="entry name" value="PAS_4"/>
</dbReference>
<evidence type="ECO:0000313" key="4">
    <source>
        <dbReference type="Proteomes" id="UP000034665"/>
    </source>
</evidence>
<dbReference type="SMART" id="SM00091">
    <property type="entry name" value="PAS"/>
    <property type="match status" value="3"/>
</dbReference>
<evidence type="ECO:0000259" key="1">
    <source>
        <dbReference type="PROSITE" id="PS50112"/>
    </source>
</evidence>
<dbReference type="Pfam" id="PF13188">
    <property type="entry name" value="PAS_8"/>
    <property type="match status" value="1"/>
</dbReference>
<dbReference type="GO" id="GO:0006355">
    <property type="term" value="P:regulation of DNA-templated transcription"/>
    <property type="evidence" value="ECO:0007669"/>
    <property type="project" value="InterPro"/>
</dbReference>
<dbReference type="InterPro" id="IPR052155">
    <property type="entry name" value="Biofilm_reg_signaling"/>
</dbReference>
<name>A0A0G0QQZ0_9BACT</name>
<reference evidence="3 4" key="1">
    <citation type="journal article" date="2015" name="Nature">
        <title>rRNA introns, odd ribosomes, and small enigmatic genomes across a large radiation of phyla.</title>
        <authorList>
            <person name="Brown C.T."/>
            <person name="Hug L.A."/>
            <person name="Thomas B.C."/>
            <person name="Sharon I."/>
            <person name="Castelle C.J."/>
            <person name="Singh A."/>
            <person name="Wilkins M.J."/>
            <person name="Williams K.H."/>
            <person name="Banfield J.F."/>
        </authorList>
    </citation>
    <scope>NUCLEOTIDE SEQUENCE [LARGE SCALE GENOMIC DNA]</scope>
</reference>
<evidence type="ECO:0000313" key="3">
    <source>
        <dbReference type="EMBL" id="KKR12790.1"/>
    </source>
</evidence>
<dbReference type="Pfam" id="PF08448">
    <property type="entry name" value="PAS_4"/>
    <property type="match status" value="1"/>
</dbReference>
<dbReference type="STRING" id="1619013.UT41_C0001G0334"/>
<dbReference type="InterPro" id="IPR000014">
    <property type="entry name" value="PAS"/>
</dbReference>
<dbReference type="AlphaFoldDB" id="A0A0G0QQZ0"/>
<comment type="caution">
    <text evidence="3">The sequence shown here is derived from an EMBL/GenBank/DDBJ whole genome shotgun (WGS) entry which is preliminary data.</text>
</comment>
<dbReference type="InterPro" id="IPR013767">
    <property type="entry name" value="PAS_fold"/>
</dbReference>
<dbReference type="PANTHER" id="PTHR44757:SF2">
    <property type="entry name" value="BIOFILM ARCHITECTURE MAINTENANCE PROTEIN MBAA"/>
    <property type="match status" value="1"/>
</dbReference>
<dbReference type="Proteomes" id="UP000034665">
    <property type="component" value="Unassembled WGS sequence"/>
</dbReference>